<name>A0ABR1KVB5_9PEZI</name>
<sequence length="91" mass="9709">MMVWLRILASSCRTAPTPGAGTGCGQSTRRFGMEAAASGRPPRHNWRAVLESVHRQRATVTVDGEQQKSSGGVKPLVICATGSLRLTPLHV</sequence>
<accession>A0ABR1KVB5</accession>
<evidence type="ECO:0000313" key="1">
    <source>
        <dbReference type="EMBL" id="KAK7521589.1"/>
    </source>
</evidence>
<protein>
    <recommendedName>
        <fullName evidence="3">Secreted protein</fullName>
    </recommendedName>
</protein>
<evidence type="ECO:0000313" key="2">
    <source>
        <dbReference type="Proteomes" id="UP001363622"/>
    </source>
</evidence>
<keyword evidence="2" id="KW-1185">Reference proteome</keyword>
<reference evidence="1 2" key="1">
    <citation type="submission" date="2024-04" db="EMBL/GenBank/DDBJ databases">
        <title>Phyllosticta paracitricarpa is synonymous to the EU quarantine fungus P. citricarpa based on phylogenomic analyses.</title>
        <authorList>
            <consortium name="Lawrence Berkeley National Laboratory"/>
            <person name="Van Ingen-Buijs V.A."/>
            <person name="Van Westerhoven A.C."/>
            <person name="Haridas S."/>
            <person name="Skiadas P."/>
            <person name="Martin F."/>
            <person name="Groenewald J.Z."/>
            <person name="Crous P.W."/>
            <person name="Seidl M.F."/>
        </authorList>
    </citation>
    <scope>NUCLEOTIDE SEQUENCE [LARGE SCALE GENOMIC DNA]</scope>
    <source>
        <strain evidence="1 2">CBS 123371</strain>
    </source>
</reference>
<organism evidence="1 2">
    <name type="scientific">Phyllosticta citriasiana</name>
    <dbReference type="NCBI Taxonomy" id="595635"/>
    <lineage>
        <taxon>Eukaryota</taxon>
        <taxon>Fungi</taxon>
        <taxon>Dikarya</taxon>
        <taxon>Ascomycota</taxon>
        <taxon>Pezizomycotina</taxon>
        <taxon>Dothideomycetes</taxon>
        <taxon>Dothideomycetes incertae sedis</taxon>
        <taxon>Botryosphaeriales</taxon>
        <taxon>Phyllostictaceae</taxon>
        <taxon>Phyllosticta</taxon>
    </lineage>
</organism>
<dbReference type="EMBL" id="JBBPHU010000002">
    <property type="protein sequence ID" value="KAK7521589.1"/>
    <property type="molecule type" value="Genomic_DNA"/>
</dbReference>
<proteinExistence type="predicted"/>
<dbReference type="Proteomes" id="UP001363622">
    <property type="component" value="Unassembled WGS sequence"/>
</dbReference>
<dbReference type="PROSITE" id="PS51257">
    <property type="entry name" value="PROKAR_LIPOPROTEIN"/>
    <property type="match status" value="1"/>
</dbReference>
<evidence type="ECO:0008006" key="3">
    <source>
        <dbReference type="Google" id="ProtNLM"/>
    </source>
</evidence>
<gene>
    <name evidence="1" type="ORF">IWZ03DRAFT_368976</name>
</gene>
<comment type="caution">
    <text evidence="1">The sequence shown here is derived from an EMBL/GenBank/DDBJ whole genome shotgun (WGS) entry which is preliminary data.</text>
</comment>